<keyword evidence="1" id="KW-0472">Membrane</keyword>
<dbReference type="PANTHER" id="PTHR32432:SF3">
    <property type="entry name" value="ETHANOLAMINE UTILIZATION PROTEIN EUTJ"/>
    <property type="match status" value="1"/>
</dbReference>
<keyword evidence="1" id="KW-0812">Transmembrane</keyword>
<evidence type="ECO:0000313" key="3">
    <source>
        <dbReference type="Proteomes" id="UP000007089"/>
    </source>
</evidence>
<dbReference type="AlphaFoldDB" id="B8JD40"/>
<name>B8JD40_ANAD2</name>
<gene>
    <name evidence="2" type="ordered locus">A2cp1_0713</name>
</gene>
<dbReference type="Gene3D" id="3.30.420.40">
    <property type="match status" value="2"/>
</dbReference>
<keyword evidence="1" id="KW-1133">Transmembrane helix</keyword>
<dbReference type="InterPro" id="IPR050696">
    <property type="entry name" value="FtsA/MreB"/>
</dbReference>
<dbReference type="CDD" id="cd24049">
    <property type="entry name" value="ASKHA_NBD_PilM"/>
    <property type="match status" value="1"/>
</dbReference>
<keyword evidence="3" id="KW-1185">Reference proteome</keyword>
<dbReference type="RefSeq" id="WP_012632100.1">
    <property type="nucleotide sequence ID" value="NC_011891.1"/>
</dbReference>
<organism evidence="2 3">
    <name type="scientific">Anaeromyxobacter dehalogenans (strain ATCC BAA-258 / DSM 21875 / 2CP-1)</name>
    <dbReference type="NCBI Taxonomy" id="455488"/>
    <lineage>
        <taxon>Bacteria</taxon>
        <taxon>Pseudomonadati</taxon>
        <taxon>Myxococcota</taxon>
        <taxon>Myxococcia</taxon>
        <taxon>Myxococcales</taxon>
        <taxon>Cystobacterineae</taxon>
        <taxon>Anaeromyxobacteraceae</taxon>
        <taxon>Anaeromyxobacter</taxon>
    </lineage>
</organism>
<sequence length="545" mass="56368">MAQHILGLDLGAHAVKAVLLESTYRGYAVLDTASAPVPAAEGDDAPPLLARQAAAVHQLLGERGWRVDESVVAFPGSSVSSNVVTLPFTDARRIEQTIGFEVEGQIPFDLATVAWDWQPLGVRDGKSDLLVGVVRREELGALLAALGHGGLDPRAVIPAGPAYAALLAGGAVEPLAAPPEGPAPAEGVLDVGAERTSLCVTAAGACEAARTFAFGGAHLVRALARALGVPEADAGALLAGELGGPPPPAELAALARDPRAAAALSAALQPLVREVRATLRAWRARVGPRRLERLSLAGELARLPGLPELLAPDVDGAVAPLALAGPAAAAVAPDRAPGLALALALALRGHQGARAPRLNLRRGELAYTRDFEHLKGKLARLGLYAAAILVLAVVSAGVKVFALSRQEAALDRALCDAEQKILGRCYPNFEEAQAILRGRGTAAAALPRVSAVDVLGELADRVPAEVPVRFDRIEITRDKLHLEGTTDGAESVDKVVEGLRGSRCFGDARSGSARKRASDGKFEFSIDSGLTCLESGPRDVAGERG</sequence>
<reference evidence="2" key="1">
    <citation type="submission" date="2009-01" db="EMBL/GenBank/DDBJ databases">
        <title>Complete sequence of Anaeromyxobacter dehalogenans 2CP-1.</title>
        <authorList>
            <consortium name="US DOE Joint Genome Institute"/>
            <person name="Lucas S."/>
            <person name="Copeland A."/>
            <person name="Lapidus A."/>
            <person name="Glavina del Rio T."/>
            <person name="Dalin E."/>
            <person name="Tice H."/>
            <person name="Bruce D."/>
            <person name="Goodwin L."/>
            <person name="Pitluck S."/>
            <person name="Saunders E."/>
            <person name="Brettin T."/>
            <person name="Detter J.C."/>
            <person name="Han C."/>
            <person name="Larimer F."/>
            <person name="Land M."/>
            <person name="Hauser L."/>
            <person name="Kyrpides N."/>
            <person name="Ovchinnikova G."/>
            <person name="Beliaev A.S."/>
            <person name="Richardson P."/>
        </authorList>
    </citation>
    <scope>NUCLEOTIDE SEQUENCE</scope>
    <source>
        <strain evidence="2">2CP-1</strain>
    </source>
</reference>
<feature type="transmembrane region" description="Helical" evidence="1">
    <location>
        <begin position="381"/>
        <end position="402"/>
    </location>
</feature>
<dbReference type="Gene3D" id="3.30.1490.300">
    <property type="match status" value="1"/>
</dbReference>
<accession>B8JD40</accession>
<dbReference type="KEGG" id="acp:A2cp1_0713"/>
<dbReference type="HOGENOM" id="CLU_515494_0_0_7"/>
<dbReference type="EMBL" id="CP001359">
    <property type="protein sequence ID" value="ACL64068.1"/>
    <property type="molecule type" value="Genomic_DNA"/>
</dbReference>
<dbReference type="SUPFAM" id="SSF53067">
    <property type="entry name" value="Actin-like ATPase domain"/>
    <property type="match status" value="2"/>
</dbReference>
<dbReference type="Proteomes" id="UP000007089">
    <property type="component" value="Chromosome"/>
</dbReference>
<dbReference type="InterPro" id="IPR005883">
    <property type="entry name" value="PilM"/>
</dbReference>
<proteinExistence type="predicted"/>
<dbReference type="InterPro" id="IPR043129">
    <property type="entry name" value="ATPase_NBD"/>
</dbReference>
<protein>
    <submittedName>
        <fullName evidence="2">Fimbrial assembly family protein</fullName>
    </submittedName>
</protein>
<dbReference type="Pfam" id="PF11104">
    <property type="entry name" value="PilM_2"/>
    <property type="match status" value="1"/>
</dbReference>
<evidence type="ECO:0000256" key="1">
    <source>
        <dbReference type="SAM" id="Phobius"/>
    </source>
</evidence>
<dbReference type="PANTHER" id="PTHR32432">
    <property type="entry name" value="CELL DIVISION PROTEIN FTSA-RELATED"/>
    <property type="match status" value="1"/>
</dbReference>
<evidence type="ECO:0000313" key="2">
    <source>
        <dbReference type="EMBL" id="ACL64068.1"/>
    </source>
</evidence>